<dbReference type="PANTHER" id="PTHR34373:SF8">
    <property type="entry name" value="SHUGOSHIN"/>
    <property type="match status" value="1"/>
</dbReference>
<evidence type="ECO:0000256" key="3">
    <source>
        <dbReference type="SAM" id="Phobius"/>
    </source>
</evidence>
<keyword evidence="3" id="KW-0812">Transmembrane</keyword>
<feature type="region of interest" description="Disordered" evidence="2">
    <location>
        <begin position="231"/>
        <end position="297"/>
    </location>
</feature>
<dbReference type="OrthoDB" id="770508at2759"/>
<comment type="caution">
    <text evidence="4">The sequence shown here is derived from an EMBL/GenBank/DDBJ whole genome shotgun (WGS) entry which is preliminary data.</text>
</comment>
<feature type="compositionally biased region" description="Basic and acidic residues" evidence="2">
    <location>
        <begin position="190"/>
        <end position="199"/>
    </location>
</feature>
<dbReference type="GO" id="GO:0034090">
    <property type="term" value="P:maintenance of meiotic sister chromatid cohesion"/>
    <property type="evidence" value="ECO:0007669"/>
    <property type="project" value="InterPro"/>
</dbReference>
<dbReference type="GO" id="GO:0000775">
    <property type="term" value="C:chromosome, centromeric region"/>
    <property type="evidence" value="ECO:0007669"/>
    <property type="project" value="InterPro"/>
</dbReference>
<feature type="region of interest" description="Disordered" evidence="2">
    <location>
        <begin position="155"/>
        <end position="219"/>
    </location>
</feature>
<proteinExistence type="predicted"/>
<evidence type="ECO:0000256" key="1">
    <source>
        <dbReference type="SAM" id="Coils"/>
    </source>
</evidence>
<dbReference type="EMBL" id="JAPFFL010000019">
    <property type="protein sequence ID" value="KAJ6670376.1"/>
    <property type="molecule type" value="Genomic_DNA"/>
</dbReference>
<reference evidence="4" key="1">
    <citation type="submission" date="2022-11" db="EMBL/GenBank/DDBJ databases">
        <authorList>
            <person name="Hyden B.L."/>
            <person name="Feng K."/>
            <person name="Yates T."/>
            <person name="Jawdy S."/>
            <person name="Smart L.B."/>
            <person name="Muchero W."/>
        </authorList>
    </citation>
    <scope>NUCLEOTIDE SEQUENCE</scope>
    <source>
        <tissue evidence="4">Shoot tip</tissue>
    </source>
</reference>
<keyword evidence="5" id="KW-1185">Reference proteome</keyword>
<reference evidence="4" key="2">
    <citation type="journal article" date="2023" name="Int. J. Mol. Sci.">
        <title>De Novo Assembly and Annotation of 11 Diverse Shrub Willow (Salix) Genomes Reveals Novel Gene Organization in Sex-Linked Regions.</title>
        <authorList>
            <person name="Hyden B."/>
            <person name="Feng K."/>
            <person name="Yates T.B."/>
            <person name="Jawdy S."/>
            <person name="Cereghino C."/>
            <person name="Smart L.B."/>
            <person name="Muchero W."/>
        </authorList>
    </citation>
    <scope>NUCLEOTIDE SEQUENCE [LARGE SCALE GENOMIC DNA]</scope>
    <source>
        <tissue evidence="4">Shoot tip</tissue>
    </source>
</reference>
<keyword evidence="3" id="KW-0472">Membrane</keyword>
<sequence length="344" mass="40035">MKGERMAKRASFGNIMRRRLSDITNTQAQPKLVGLVEEQPQISESNEDLINQLLQEKQEKEMLLKLVEERNKIIELSGNKLRDLRMNYQKLQAQNWNLAQSNSQMLAELNLGREKLKALQHEIVCKEALLKAKNLRPQGNADMNCQNVVSQEVEKTEEEEYAANNDIKPCSRSRRRTGRSRSMGPSTTNRQKEKAESKRRCVRRQSATRSQEREPAENLFEIEDVKFPVSNSRDKSMKENSLTPPSSITKEEIWEPRNEAQGSHRSSIGRPSRKAAEKVQSYKESSNQRKNAQSRMSRIPQCTTTFEDYYKNYHYIFSKFICKLRFMVFVLSYIFIIYCCCISS</sequence>
<accession>A0A9Q0NIS6</accession>
<dbReference type="GO" id="GO:0045144">
    <property type="term" value="P:meiotic sister chromatid segregation"/>
    <property type="evidence" value="ECO:0007669"/>
    <property type="project" value="InterPro"/>
</dbReference>
<name>A0A9Q0NIS6_SALVM</name>
<evidence type="ECO:0000313" key="5">
    <source>
        <dbReference type="Proteomes" id="UP001151529"/>
    </source>
</evidence>
<keyword evidence="3" id="KW-1133">Transmembrane helix</keyword>
<feature type="compositionally biased region" description="Polar residues" evidence="2">
    <location>
        <begin position="239"/>
        <end position="248"/>
    </location>
</feature>
<feature type="transmembrane region" description="Helical" evidence="3">
    <location>
        <begin position="320"/>
        <end position="338"/>
    </location>
</feature>
<feature type="coiled-coil region" evidence="1">
    <location>
        <begin position="46"/>
        <end position="101"/>
    </location>
</feature>
<organism evidence="4 5">
    <name type="scientific">Salix viminalis</name>
    <name type="common">Common osier</name>
    <name type="synonym">Basket willow</name>
    <dbReference type="NCBI Taxonomy" id="40686"/>
    <lineage>
        <taxon>Eukaryota</taxon>
        <taxon>Viridiplantae</taxon>
        <taxon>Streptophyta</taxon>
        <taxon>Embryophyta</taxon>
        <taxon>Tracheophyta</taxon>
        <taxon>Spermatophyta</taxon>
        <taxon>Magnoliopsida</taxon>
        <taxon>eudicotyledons</taxon>
        <taxon>Gunneridae</taxon>
        <taxon>Pentapetalae</taxon>
        <taxon>rosids</taxon>
        <taxon>fabids</taxon>
        <taxon>Malpighiales</taxon>
        <taxon>Salicaceae</taxon>
        <taxon>Saliceae</taxon>
        <taxon>Salix</taxon>
    </lineage>
</organism>
<dbReference type="AlphaFoldDB" id="A0A9Q0NIS6"/>
<evidence type="ECO:0000313" key="4">
    <source>
        <dbReference type="EMBL" id="KAJ6670376.1"/>
    </source>
</evidence>
<dbReference type="PANTHER" id="PTHR34373">
    <property type="entry name" value="SHUGOSHIN 2"/>
    <property type="match status" value="1"/>
</dbReference>
<protein>
    <submittedName>
        <fullName evidence="4">SHUGOSHIN</fullName>
    </submittedName>
</protein>
<feature type="compositionally biased region" description="Basic and acidic residues" evidence="2">
    <location>
        <begin position="249"/>
        <end position="258"/>
    </location>
</feature>
<dbReference type="InterPro" id="IPR044693">
    <property type="entry name" value="SGO_plant"/>
</dbReference>
<evidence type="ECO:0000256" key="2">
    <source>
        <dbReference type="SAM" id="MobiDB-lite"/>
    </source>
</evidence>
<keyword evidence="1" id="KW-0175">Coiled coil</keyword>
<gene>
    <name evidence="4" type="ORF">OIU85_014277</name>
</gene>
<dbReference type="Proteomes" id="UP001151529">
    <property type="component" value="Chromosome 9"/>
</dbReference>
<feature type="compositionally biased region" description="Polar residues" evidence="2">
    <location>
        <begin position="282"/>
        <end position="297"/>
    </location>
</feature>